<dbReference type="InterPro" id="IPR043502">
    <property type="entry name" value="DNA/RNA_pol_sf"/>
</dbReference>
<dbReference type="CDD" id="cd01650">
    <property type="entry name" value="RT_nLTR_like"/>
    <property type="match status" value="1"/>
</dbReference>
<evidence type="ECO:0000313" key="5">
    <source>
        <dbReference type="Proteomes" id="UP000005207"/>
    </source>
</evidence>
<dbReference type="InterPro" id="IPR005135">
    <property type="entry name" value="Endo/exonuclease/phosphatase"/>
</dbReference>
<dbReference type="OMA" id="ARTIWDP"/>
<evidence type="ECO:0000313" key="4">
    <source>
        <dbReference type="Ensembl" id="ENSONIP00000059986.1"/>
    </source>
</evidence>
<dbReference type="Proteomes" id="UP000005207">
    <property type="component" value="Linkage group LG22"/>
</dbReference>
<reference evidence="5" key="1">
    <citation type="submission" date="2012-01" db="EMBL/GenBank/DDBJ databases">
        <title>The Genome Sequence of Oreochromis niloticus (Nile Tilapia).</title>
        <authorList>
            <consortium name="Broad Institute Genome Assembly Team"/>
            <consortium name="Broad Institute Sequencing Platform"/>
            <person name="Di Palma F."/>
            <person name="Johnson J."/>
            <person name="Lander E.S."/>
            <person name="Lindblad-Toh K."/>
        </authorList>
    </citation>
    <scope>NUCLEOTIDE SEQUENCE [LARGE SCALE GENOMIC DNA]</scope>
</reference>
<keyword evidence="2" id="KW-0812">Transmembrane</keyword>
<dbReference type="InterPro" id="IPR036691">
    <property type="entry name" value="Endo/exonu/phosph_ase_sf"/>
</dbReference>
<dbReference type="InterPro" id="IPR000477">
    <property type="entry name" value="RT_dom"/>
</dbReference>
<evidence type="ECO:0000259" key="3">
    <source>
        <dbReference type="PROSITE" id="PS50878"/>
    </source>
</evidence>
<dbReference type="PROSITE" id="PS50878">
    <property type="entry name" value="RT_POL"/>
    <property type="match status" value="1"/>
</dbReference>
<dbReference type="Pfam" id="PF00078">
    <property type="entry name" value="RVT_1"/>
    <property type="match status" value="1"/>
</dbReference>
<dbReference type="Pfam" id="PF03372">
    <property type="entry name" value="Exo_endo_phos"/>
    <property type="match status" value="1"/>
</dbReference>
<dbReference type="SUPFAM" id="SSF56219">
    <property type="entry name" value="DNase I-like"/>
    <property type="match status" value="1"/>
</dbReference>
<protein>
    <recommendedName>
        <fullName evidence="3">Reverse transcriptase domain-containing protein</fullName>
    </recommendedName>
</protein>
<proteinExistence type="predicted"/>
<reference evidence="4" key="3">
    <citation type="submission" date="2025-09" db="UniProtKB">
        <authorList>
            <consortium name="Ensembl"/>
        </authorList>
    </citation>
    <scope>IDENTIFICATION</scope>
</reference>
<feature type="transmembrane region" description="Helical" evidence="2">
    <location>
        <begin position="25"/>
        <end position="45"/>
    </location>
</feature>
<keyword evidence="2" id="KW-0472">Membrane</keyword>
<reference evidence="4" key="2">
    <citation type="submission" date="2025-08" db="UniProtKB">
        <authorList>
            <consortium name="Ensembl"/>
        </authorList>
    </citation>
    <scope>IDENTIFICATION</scope>
</reference>
<dbReference type="Ensembl" id="ENSONIT00000069178.1">
    <property type="protein sequence ID" value="ENSONIP00000059986.1"/>
    <property type="gene ID" value="ENSONIG00000037341.1"/>
</dbReference>
<evidence type="ECO:0000256" key="1">
    <source>
        <dbReference type="SAM" id="MobiDB-lite"/>
    </source>
</evidence>
<dbReference type="GeneTree" id="ENSGT01120000271879"/>
<dbReference type="SUPFAM" id="SSF56672">
    <property type="entry name" value="DNA/RNA polymerases"/>
    <property type="match status" value="1"/>
</dbReference>
<dbReference type="Gene3D" id="3.60.10.10">
    <property type="entry name" value="Endonuclease/exonuclease/phosphatase"/>
    <property type="match status" value="1"/>
</dbReference>
<dbReference type="GO" id="GO:0003824">
    <property type="term" value="F:catalytic activity"/>
    <property type="evidence" value="ECO:0007669"/>
    <property type="project" value="InterPro"/>
</dbReference>
<feature type="domain" description="Reverse transcriptase" evidence="3">
    <location>
        <begin position="881"/>
        <end position="1151"/>
    </location>
</feature>
<name>A0A669DNK8_ORENI</name>
<organism evidence="4 5">
    <name type="scientific">Oreochromis niloticus</name>
    <name type="common">Nile tilapia</name>
    <name type="synonym">Tilapia nilotica</name>
    <dbReference type="NCBI Taxonomy" id="8128"/>
    <lineage>
        <taxon>Eukaryota</taxon>
        <taxon>Metazoa</taxon>
        <taxon>Chordata</taxon>
        <taxon>Craniata</taxon>
        <taxon>Vertebrata</taxon>
        <taxon>Euteleostomi</taxon>
        <taxon>Actinopterygii</taxon>
        <taxon>Neopterygii</taxon>
        <taxon>Teleostei</taxon>
        <taxon>Neoteleostei</taxon>
        <taxon>Acanthomorphata</taxon>
        <taxon>Ovalentaria</taxon>
        <taxon>Cichlomorphae</taxon>
        <taxon>Cichliformes</taxon>
        <taxon>Cichlidae</taxon>
        <taxon>African cichlids</taxon>
        <taxon>Pseudocrenilabrinae</taxon>
        <taxon>Oreochromini</taxon>
        <taxon>Oreochromis</taxon>
    </lineage>
</organism>
<dbReference type="InParanoid" id="A0A669DNK8"/>
<evidence type="ECO:0000256" key="2">
    <source>
        <dbReference type="SAM" id="Phobius"/>
    </source>
</evidence>
<feature type="compositionally biased region" description="Low complexity" evidence="1">
    <location>
        <begin position="267"/>
        <end position="292"/>
    </location>
</feature>
<accession>A0A669DNK8</accession>
<feature type="compositionally biased region" description="Low complexity" evidence="1">
    <location>
        <begin position="318"/>
        <end position="327"/>
    </location>
</feature>
<keyword evidence="2" id="KW-1133">Transmembrane helix</keyword>
<keyword evidence="5" id="KW-1185">Reference proteome</keyword>
<dbReference type="PANTHER" id="PTHR33332">
    <property type="entry name" value="REVERSE TRANSCRIPTASE DOMAIN-CONTAINING PROTEIN"/>
    <property type="match status" value="1"/>
</dbReference>
<feature type="compositionally biased region" description="Low complexity" evidence="1">
    <location>
        <begin position="238"/>
        <end position="259"/>
    </location>
</feature>
<sequence length="1353" mass="151495">MAARVKPQSQAGPVCLPKKYTKKPWILPCLFGLFLSFYLLLSLMYPRKMVNLTLHPAKRSQHLLYSRILDCGHARPPPGQCVKTVSRSFLGVVNLLMIILLAGDVERNPGPVSSPVLQLQQLPGLTPLLLPRLQQLPGLTPSLLPGLQQLPGLTPSLLPGLQQLPGLTPSLLPGLQQLPGLTPSLLPGLQQLPGLTPSLLPRLEQLPGLTPSLLPGLQKLPRLQQLPRLTPSLLPGLQQLPGPTPSLLTGLQQHPGLTPSLPPGLQQPPGLTPSLPIGLQQLPGLPSLLPGLQQPPGPTPSLLPGLQQPPGLTPSLPPGLQQPSGLTPSLLPGLQQPPGLTPSLQVPITTKLSKSTQPIIPMGIQRNPVFKKHRLFKLFRTLNQARTIWDPQCKDKGLLGGHLNIRSMAPKREQLEHLLINSNVDFMGLSETWLKPSSPQALVTLQGYHVFRKDRHQGKGGGVLLYMKDSLKCTQIIWPNEISVECVGVKVSLSAEMSFTVLCLYRPPSAKVDFYDQFKALLNSCDFNNELILMGDLNVNWDNKSDRKKLKEITDNFGLKQMINDSTRITNRSRTLIDLVFSNKPDRMIKTYNFLTGLSDHNAIFFSRKLTKKRLRCVSKSMNIKKTFIPNNQEQHLMAALNNFDWTSILSYDDTNKFCDLLYSAIKGVLSQFQKESHLKKRVYSLPWINTECKQLMRLRDQLLKKSLQSGLNTDRLHFISARNKVTQTLRMAKANFFMTVINSAKGNCKLIWENINKLLGNSKHNADTDLELKFANELVSEPLSLATKLNDFFQSTINEIAQLFSNSYDPQQNIGNIDTKEDVSSPDSKFNIQKITENEVENIISKLRSSKARDEFGFDTNFLKHYKSCLLVPVTHLINLSITQAVVPLSWKVAKVTPIYKSGDKTDPANYRPISILPIFSKIAEKWVANSIIKHLNDSNPGLHPMQFGFRTLHSTETAVCVFVERVKSYLDKSSCVAAVFLDFKRAFDTVNHLKLLSRLSTFNFSNHTVKWIQSYLSDRKQCVQIKNSKSPYLYCTQGVPQGSILGPLLFSLYVNDLPNVCKNVDTIMYADDTVIFTQAKTADDAAHQLSLALHDLQKWLNDSCLCLNFKKTVSMFFSKPKTTVAAVKVCLGAQELINVEEFKYLGVLLDSKLSFKKHIRKVVKTVNVNIQNFRHIRTSLTDTAAITFLHSMILAHIEYCITSWSYTSSAAIGPIEVCYKRALKILDKKPFSYHHCQILDKYKFLNFTNFKLFKSACLIYKVIHGLAPPPMSDFIKQKSSSVAGSRLTRATVRGDCELTFRRTTFSQNALSYQGVSFWNSLPLSVRESTSLPIFKSHLKGRLRDTQTCDHV</sequence>
<feature type="region of interest" description="Disordered" evidence="1">
    <location>
        <begin position="238"/>
        <end position="327"/>
    </location>
</feature>